<keyword evidence="4" id="KW-0560">Oxidoreductase</keyword>
<evidence type="ECO:0000256" key="7">
    <source>
        <dbReference type="SAM" id="Phobius"/>
    </source>
</evidence>
<keyword evidence="6 7" id="KW-0472">Membrane</keyword>
<organism evidence="9 10">
    <name type="scientific">Derxia gummosa DSM 723</name>
    <dbReference type="NCBI Taxonomy" id="1121388"/>
    <lineage>
        <taxon>Bacteria</taxon>
        <taxon>Pseudomonadati</taxon>
        <taxon>Pseudomonadota</taxon>
        <taxon>Betaproteobacteria</taxon>
        <taxon>Burkholderiales</taxon>
        <taxon>Alcaligenaceae</taxon>
        <taxon>Derxia</taxon>
    </lineage>
</organism>
<protein>
    <submittedName>
        <fullName evidence="10">Sterol desaturase family protein</fullName>
        <ecNumber evidence="10">1.-.-.-</ecNumber>
    </submittedName>
</protein>
<evidence type="ECO:0000256" key="3">
    <source>
        <dbReference type="ARBA" id="ARBA00022989"/>
    </source>
</evidence>
<feature type="transmembrane region" description="Helical" evidence="7">
    <location>
        <begin position="194"/>
        <end position="215"/>
    </location>
</feature>
<feature type="transmembrane region" description="Helical" evidence="7">
    <location>
        <begin position="20"/>
        <end position="38"/>
    </location>
</feature>
<name>A0A8B6X8J0_9BURK</name>
<keyword evidence="9" id="KW-1185">Reference proteome</keyword>
<keyword evidence="3 7" id="KW-1133">Transmembrane helix</keyword>
<evidence type="ECO:0000256" key="4">
    <source>
        <dbReference type="ARBA" id="ARBA00023002"/>
    </source>
</evidence>
<evidence type="ECO:0000259" key="8">
    <source>
        <dbReference type="Pfam" id="PF04116"/>
    </source>
</evidence>
<keyword evidence="5" id="KW-0443">Lipid metabolism</keyword>
<dbReference type="Proteomes" id="UP000675920">
    <property type="component" value="Unplaced"/>
</dbReference>
<dbReference type="EC" id="1.-.-.-" evidence="10"/>
<evidence type="ECO:0000313" key="9">
    <source>
        <dbReference type="Proteomes" id="UP000675920"/>
    </source>
</evidence>
<dbReference type="GO" id="GO:0050479">
    <property type="term" value="F:glyceryl-ether monooxygenase activity"/>
    <property type="evidence" value="ECO:0007669"/>
    <property type="project" value="TreeGrafter"/>
</dbReference>
<keyword evidence="2 7" id="KW-0812">Transmembrane</keyword>
<dbReference type="GO" id="GO:0012505">
    <property type="term" value="C:endomembrane system"/>
    <property type="evidence" value="ECO:0007669"/>
    <property type="project" value="UniProtKB-SubCell"/>
</dbReference>
<dbReference type="InterPro" id="IPR051689">
    <property type="entry name" value="Sterol_desaturase/TMEM195"/>
</dbReference>
<dbReference type="AlphaFoldDB" id="A0A8B6X8J0"/>
<evidence type="ECO:0000313" key="10">
    <source>
        <dbReference type="RefSeq" id="WP_034412374.1"/>
    </source>
</evidence>
<dbReference type="PANTHER" id="PTHR21624:SF1">
    <property type="entry name" value="ALKYLGLYCEROL MONOOXYGENASE"/>
    <property type="match status" value="1"/>
</dbReference>
<dbReference type="GO" id="GO:0008610">
    <property type="term" value="P:lipid biosynthetic process"/>
    <property type="evidence" value="ECO:0007669"/>
    <property type="project" value="InterPro"/>
</dbReference>
<reference evidence="10" key="1">
    <citation type="submission" date="2025-08" db="UniProtKB">
        <authorList>
            <consortium name="RefSeq"/>
        </authorList>
    </citation>
    <scope>IDENTIFICATION</scope>
</reference>
<evidence type="ECO:0000256" key="2">
    <source>
        <dbReference type="ARBA" id="ARBA00022692"/>
    </source>
</evidence>
<dbReference type="Pfam" id="PF04116">
    <property type="entry name" value="FA_hydroxylase"/>
    <property type="match status" value="1"/>
</dbReference>
<feature type="transmembrane region" description="Helical" evidence="7">
    <location>
        <begin position="84"/>
        <end position="107"/>
    </location>
</feature>
<dbReference type="GO" id="GO:0005506">
    <property type="term" value="F:iron ion binding"/>
    <property type="evidence" value="ECO:0007669"/>
    <property type="project" value="InterPro"/>
</dbReference>
<dbReference type="GO" id="GO:0016020">
    <property type="term" value="C:membrane"/>
    <property type="evidence" value="ECO:0007669"/>
    <property type="project" value="GOC"/>
</dbReference>
<dbReference type="RefSeq" id="WP_034412374.1">
    <property type="nucleotide sequence ID" value="NZ_KI519499.1"/>
</dbReference>
<dbReference type="OrthoDB" id="9770329at2"/>
<accession>A0A8B6X8J0</accession>
<proteinExistence type="predicted"/>
<feature type="domain" description="Fatty acid hydroxylase" evidence="8">
    <location>
        <begin position="139"/>
        <end position="285"/>
    </location>
</feature>
<evidence type="ECO:0000256" key="1">
    <source>
        <dbReference type="ARBA" id="ARBA00004127"/>
    </source>
</evidence>
<dbReference type="GO" id="GO:0006643">
    <property type="term" value="P:membrane lipid metabolic process"/>
    <property type="evidence" value="ECO:0007669"/>
    <property type="project" value="TreeGrafter"/>
</dbReference>
<comment type="subcellular location">
    <subcellularLocation>
        <location evidence="1">Endomembrane system</location>
        <topology evidence="1">Multi-pass membrane protein</topology>
    </subcellularLocation>
</comment>
<dbReference type="InterPro" id="IPR006694">
    <property type="entry name" value="Fatty_acid_hydroxylase"/>
</dbReference>
<evidence type="ECO:0000256" key="5">
    <source>
        <dbReference type="ARBA" id="ARBA00023098"/>
    </source>
</evidence>
<evidence type="ECO:0000256" key="6">
    <source>
        <dbReference type="ARBA" id="ARBA00023136"/>
    </source>
</evidence>
<feature type="transmembrane region" description="Helical" evidence="7">
    <location>
        <begin position="44"/>
        <end position="64"/>
    </location>
</feature>
<sequence length="333" mass="37846">MFSTFADAIANLFSAAQDWLFEHVAIHIVYALGLAAYTEQAFDAVEWFLIGVIEVTLLWVVLGACERFAPAQTIADRRAVLTDVFYTLLHRLGGFALVAFALVQTVADDIEGSLRLIGYNGFDLDALWPGVTDRPWVSFTLYLVFFDFVDYWFHRGQHRFNWWWQLHAVHHSQRDMTLWSDNRNHLLDDLLRDAVFALLAIAIGVPPGQFVWLVVATRAIQSVQHANVRWDFGGLGRVVVSPQFHRRHHAVEVGHPPAELSDGGKRYYGVNYAVLFPVWDMLFGTADFRRFDGACGIDDQQPGHSRRFPAGRDYGRGFLAQQWLAIARILGRA</sequence>
<dbReference type="PANTHER" id="PTHR21624">
    <property type="entry name" value="STEROL DESATURASE-RELATED PROTEIN"/>
    <property type="match status" value="1"/>
</dbReference>